<evidence type="ECO:0000256" key="1">
    <source>
        <dbReference type="ARBA" id="ARBA00009108"/>
    </source>
</evidence>
<protein>
    <submittedName>
        <fullName evidence="2">Uncharacterized protein YlxW (UPF0749 family)</fullName>
    </submittedName>
</protein>
<dbReference type="EMBL" id="JACHGK010000001">
    <property type="protein sequence ID" value="MBB6443750.1"/>
    <property type="molecule type" value="Genomic_DNA"/>
</dbReference>
<accession>A0A7X0HQH0</accession>
<comment type="caution">
    <text evidence="2">The sequence shown here is derived from an EMBL/GenBank/DDBJ whole genome shotgun (WGS) entry which is preliminary data.</text>
</comment>
<dbReference type="RefSeq" id="WP_221452172.1">
    <property type="nucleotide sequence ID" value="NZ_JACHGK010000001.1"/>
</dbReference>
<proteinExistence type="inferred from homology"/>
<dbReference type="InterPro" id="IPR010273">
    <property type="entry name" value="DUF881"/>
</dbReference>
<gene>
    <name evidence="2" type="ORF">HNR53_000338</name>
</gene>
<comment type="similarity">
    <text evidence="1">Belongs to the UPF0749 family.</text>
</comment>
<reference evidence="2 3" key="1">
    <citation type="submission" date="2020-08" db="EMBL/GenBank/DDBJ databases">
        <title>Genomic Encyclopedia of Type Strains, Phase IV (KMG-IV): sequencing the most valuable type-strain genomes for metagenomic binning, comparative biology and taxonomic classification.</title>
        <authorList>
            <person name="Goeker M."/>
        </authorList>
    </citation>
    <scope>NUCLEOTIDE SEQUENCE [LARGE SCALE GENOMIC DNA]</scope>
    <source>
        <strain evidence="2 3">DSM 5391</strain>
    </source>
</reference>
<organism evidence="2 3">
    <name type="scientific">Bacillus benzoevorans</name>
    <dbReference type="NCBI Taxonomy" id="1456"/>
    <lineage>
        <taxon>Bacteria</taxon>
        <taxon>Bacillati</taxon>
        <taxon>Bacillota</taxon>
        <taxon>Bacilli</taxon>
        <taxon>Bacillales</taxon>
        <taxon>Bacillaceae</taxon>
        <taxon>Bacillus</taxon>
    </lineage>
</organism>
<name>A0A7X0HQH0_9BACI</name>
<dbReference type="AlphaFoldDB" id="A0A7X0HQH0"/>
<dbReference type="Gene3D" id="3.30.70.1880">
    <property type="entry name" value="Protein of unknown function DUF881"/>
    <property type="match status" value="1"/>
</dbReference>
<dbReference type="PANTHER" id="PTHR37313">
    <property type="entry name" value="UPF0749 PROTEIN RV1825"/>
    <property type="match status" value="1"/>
</dbReference>
<dbReference type="PANTHER" id="PTHR37313:SF2">
    <property type="entry name" value="UPF0749 PROTEIN YLXX"/>
    <property type="match status" value="1"/>
</dbReference>
<dbReference type="Pfam" id="PF05949">
    <property type="entry name" value="DUF881"/>
    <property type="match status" value="1"/>
</dbReference>
<evidence type="ECO:0000313" key="3">
    <source>
        <dbReference type="Proteomes" id="UP000531594"/>
    </source>
</evidence>
<keyword evidence="3" id="KW-1185">Reference proteome</keyword>
<sequence>MTLITLIIGMMIAVQFQTVQEPIVRDTRDTQQLRDDLLKEKELQLSLIREIQSNEEKLGKYETEMAQSKEKILRDTLNELKSDAGLTETSGPGIVIAIEPLKEELLLGKPVKSISPDLLQLLVNELNQYGAENISIQGQRMINSTVIRDINGETKVDGYALNQFPILINITVETIESAKRLYNQMQVSKSADEFFIDNLRLSVSEPQAKVVVPAYQDTIRIQKLELAESKGG</sequence>
<dbReference type="Proteomes" id="UP000531594">
    <property type="component" value="Unassembled WGS sequence"/>
</dbReference>
<evidence type="ECO:0000313" key="2">
    <source>
        <dbReference type="EMBL" id="MBB6443750.1"/>
    </source>
</evidence>